<reference evidence="15 16" key="1">
    <citation type="submission" date="2015-01" db="EMBL/GenBank/DDBJ databases">
        <title>Genome sequence of Anoxybacillus ayderensis strain AB04.</title>
        <authorList>
            <person name="Belduz A.O."/>
            <person name="Canakci S."/>
            <person name="Chan K.-G."/>
            <person name="Kahar U.M."/>
            <person name="Yaakob A.S."/>
            <person name="Chan C.S."/>
            <person name="Goh K.M."/>
        </authorList>
    </citation>
    <scope>NUCLEOTIDE SEQUENCE [LARGE SCALE GENOMIC DNA]</scope>
    <source>
        <strain evidence="15 16">AB04</strain>
    </source>
</reference>
<evidence type="ECO:0000259" key="13">
    <source>
        <dbReference type="Pfam" id="PF02875"/>
    </source>
</evidence>
<keyword evidence="7 10" id="KW-0573">Peptidoglycan synthesis</keyword>
<dbReference type="InterPro" id="IPR004101">
    <property type="entry name" value="Mur_ligase_C"/>
</dbReference>
<comment type="function">
    <text evidence="10 11">Involved in cell wall formation. Catalyzes the final step in the synthesis of UDP-N-acetylmuramoyl-pentapeptide, the precursor of murein.</text>
</comment>
<evidence type="ECO:0000259" key="14">
    <source>
        <dbReference type="Pfam" id="PF08245"/>
    </source>
</evidence>
<dbReference type="Proteomes" id="UP000032047">
    <property type="component" value="Unassembled WGS sequence"/>
</dbReference>
<accession>A0A0D0HQK2</accession>
<dbReference type="Gene3D" id="3.90.190.20">
    <property type="entry name" value="Mur ligase, C-terminal domain"/>
    <property type="match status" value="1"/>
</dbReference>
<dbReference type="GO" id="GO:0008360">
    <property type="term" value="P:regulation of cell shape"/>
    <property type="evidence" value="ECO:0007669"/>
    <property type="project" value="UniProtKB-KW"/>
</dbReference>
<dbReference type="Gene3D" id="3.40.1190.10">
    <property type="entry name" value="Mur-like, catalytic domain"/>
    <property type="match status" value="1"/>
</dbReference>
<dbReference type="HAMAP" id="MF_02019">
    <property type="entry name" value="MurF"/>
    <property type="match status" value="1"/>
</dbReference>
<evidence type="ECO:0000313" key="15">
    <source>
        <dbReference type="EMBL" id="KIP20158.1"/>
    </source>
</evidence>
<comment type="pathway">
    <text evidence="10 11">Cell wall biogenesis; peptidoglycan biosynthesis.</text>
</comment>
<evidence type="ECO:0000256" key="11">
    <source>
        <dbReference type="RuleBase" id="RU004136"/>
    </source>
</evidence>
<keyword evidence="2 10" id="KW-0436">Ligase</keyword>
<keyword evidence="4 10" id="KW-0547">Nucleotide-binding</keyword>
<dbReference type="InterPro" id="IPR051046">
    <property type="entry name" value="MurCDEF_CellWall_CoF430Synth"/>
</dbReference>
<evidence type="ECO:0000259" key="12">
    <source>
        <dbReference type="Pfam" id="PF01225"/>
    </source>
</evidence>
<dbReference type="SUPFAM" id="SSF53244">
    <property type="entry name" value="MurD-like peptide ligases, peptide-binding domain"/>
    <property type="match status" value="1"/>
</dbReference>
<dbReference type="EMBL" id="JXTG01000023">
    <property type="protein sequence ID" value="KIP20158.1"/>
    <property type="molecule type" value="Genomic_DNA"/>
</dbReference>
<dbReference type="RefSeq" id="WP_042536274.1">
    <property type="nucleotide sequence ID" value="NZ_JXTG01000023.1"/>
</dbReference>
<name>A0A0D0HQK2_9BACL</name>
<feature type="domain" description="Mur ligase N-terminal catalytic" evidence="12">
    <location>
        <begin position="27"/>
        <end position="101"/>
    </location>
</feature>
<dbReference type="InterPro" id="IPR013221">
    <property type="entry name" value="Mur_ligase_cen"/>
</dbReference>
<sequence>MITRSLADIQTMIPGSTIDERFSAVVIHGVSTDTRTIEQGNLYVPLKGATFNGHQFVMQAFEKGATAALWSKHEPNAPKDVPLIFVDDSLVALQQLAHAYRKQLRARVIGVTGSNGKTTTKDMIASLLGTVYRVQKTEGNLNNHIGVPLTLLRLKEETEYAVVEMGMSGFGEIELLSTLAEPDVAIITNIGESHLQELGSREGIATAKFEIVKGLKRDGLFIYHGDEPLLQTRVENANLSHVQTFGMETTNDYYPLDIHVQADGTVFEVNCWPNETFHMPLLGRHHVMNALAAMAVARFASVDVSDMKKGFSRLSVTKMRTEVIKRHDGVTIINDAYNASPTSMRAALQLLGQLTGYRKKIAIVGDMLELGEQEIAFHEQIGEMIDPQKIDYVLTYGERAKAIAERASKRFSEGHVRSYTDKAKLATDVQAMMGAGDVILLKASRGMKLEEIISLLNE</sequence>
<dbReference type="PANTHER" id="PTHR43024:SF1">
    <property type="entry name" value="UDP-N-ACETYLMURAMOYL-TRIPEPTIDE--D-ALANYL-D-ALANINE LIGASE"/>
    <property type="match status" value="1"/>
</dbReference>
<dbReference type="GO" id="GO:0071555">
    <property type="term" value="P:cell wall organization"/>
    <property type="evidence" value="ECO:0007669"/>
    <property type="project" value="UniProtKB-KW"/>
</dbReference>
<evidence type="ECO:0000256" key="7">
    <source>
        <dbReference type="ARBA" id="ARBA00022984"/>
    </source>
</evidence>
<keyword evidence="6 10" id="KW-0133">Cell shape</keyword>
<dbReference type="PATRIC" id="fig|265546.4.peg.2690"/>
<dbReference type="SUPFAM" id="SSF53623">
    <property type="entry name" value="MurD-like peptide ligases, catalytic domain"/>
    <property type="match status" value="1"/>
</dbReference>
<feature type="binding site" evidence="10">
    <location>
        <begin position="113"/>
        <end position="119"/>
    </location>
    <ligand>
        <name>ATP</name>
        <dbReference type="ChEBI" id="CHEBI:30616"/>
    </ligand>
</feature>
<dbReference type="GO" id="GO:0051301">
    <property type="term" value="P:cell division"/>
    <property type="evidence" value="ECO:0007669"/>
    <property type="project" value="UniProtKB-KW"/>
</dbReference>
<dbReference type="PANTHER" id="PTHR43024">
    <property type="entry name" value="UDP-N-ACETYLMURAMOYL-TRIPEPTIDE--D-ALANYL-D-ALANINE LIGASE"/>
    <property type="match status" value="1"/>
</dbReference>
<evidence type="ECO:0000256" key="10">
    <source>
        <dbReference type="HAMAP-Rule" id="MF_02019"/>
    </source>
</evidence>
<keyword evidence="9 10" id="KW-0961">Cell wall biogenesis/degradation</keyword>
<comment type="subcellular location">
    <subcellularLocation>
        <location evidence="10 11">Cytoplasm</location>
    </subcellularLocation>
</comment>
<evidence type="ECO:0000256" key="5">
    <source>
        <dbReference type="ARBA" id="ARBA00022840"/>
    </source>
</evidence>
<dbReference type="InterPro" id="IPR036565">
    <property type="entry name" value="Mur-like_cat_sf"/>
</dbReference>
<dbReference type="UniPathway" id="UPA00219"/>
<evidence type="ECO:0000256" key="9">
    <source>
        <dbReference type="ARBA" id="ARBA00023316"/>
    </source>
</evidence>
<proteinExistence type="inferred from homology"/>
<evidence type="ECO:0000256" key="1">
    <source>
        <dbReference type="ARBA" id="ARBA00022490"/>
    </source>
</evidence>
<gene>
    <name evidence="10" type="primary">murF</name>
    <name evidence="15" type="ORF">JV16_02676</name>
</gene>
<evidence type="ECO:0000256" key="4">
    <source>
        <dbReference type="ARBA" id="ARBA00022741"/>
    </source>
</evidence>
<protein>
    <recommendedName>
        <fullName evidence="10 11">UDP-N-acetylmuramoyl-tripeptide--D-alanyl-D-alanine ligase</fullName>
        <ecNumber evidence="10 11">6.3.2.10</ecNumber>
    </recommendedName>
    <alternativeName>
        <fullName evidence="10">D-alanyl-D-alanine-adding enzyme</fullName>
    </alternativeName>
</protein>
<feature type="domain" description="Mur ligase central" evidence="14">
    <location>
        <begin position="111"/>
        <end position="297"/>
    </location>
</feature>
<dbReference type="InterPro" id="IPR005863">
    <property type="entry name" value="UDP-N-AcMur_synth"/>
</dbReference>
<keyword evidence="5 10" id="KW-0067">ATP-binding</keyword>
<feature type="domain" description="Mur ligase C-terminal" evidence="13">
    <location>
        <begin position="319"/>
        <end position="445"/>
    </location>
</feature>
<keyword evidence="8 10" id="KW-0131">Cell cycle</keyword>
<evidence type="ECO:0000256" key="6">
    <source>
        <dbReference type="ARBA" id="ARBA00022960"/>
    </source>
</evidence>
<comment type="catalytic activity">
    <reaction evidence="10 11">
        <text>D-alanyl-D-alanine + UDP-N-acetyl-alpha-D-muramoyl-L-alanyl-gamma-D-glutamyl-meso-2,6-diaminopimelate + ATP = UDP-N-acetyl-alpha-D-muramoyl-L-alanyl-gamma-D-glutamyl-meso-2,6-diaminopimeloyl-D-alanyl-D-alanine + ADP + phosphate + H(+)</text>
        <dbReference type="Rhea" id="RHEA:28374"/>
        <dbReference type="ChEBI" id="CHEBI:15378"/>
        <dbReference type="ChEBI" id="CHEBI:30616"/>
        <dbReference type="ChEBI" id="CHEBI:43474"/>
        <dbReference type="ChEBI" id="CHEBI:57822"/>
        <dbReference type="ChEBI" id="CHEBI:61386"/>
        <dbReference type="ChEBI" id="CHEBI:83905"/>
        <dbReference type="ChEBI" id="CHEBI:456216"/>
        <dbReference type="EC" id="6.3.2.10"/>
    </reaction>
</comment>
<comment type="caution">
    <text evidence="15">The sequence shown here is derived from an EMBL/GenBank/DDBJ whole genome shotgun (WGS) entry which is preliminary data.</text>
</comment>
<evidence type="ECO:0000256" key="8">
    <source>
        <dbReference type="ARBA" id="ARBA00023306"/>
    </source>
</evidence>
<keyword evidence="3 10" id="KW-0132">Cell division</keyword>
<dbReference type="InterPro" id="IPR000713">
    <property type="entry name" value="Mur_ligase_N"/>
</dbReference>
<keyword evidence="1 10" id="KW-0963">Cytoplasm</keyword>
<dbReference type="Gene3D" id="3.40.1390.10">
    <property type="entry name" value="MurE/MurF, N-terminal domain"/>
    <property type="match status" value="1"/>
</dbReference>
<keyword evidence="16" id="KW-1185">Reference proteome</keyword>
<comment type="similarity">
    <text evidence="10">Belongs to the MurCDEF family. MurF subfamily.</text>
</comment>
<evidence type="ECO:0000256" key="3">
    <source>
        <dbReference type="ARBA" id="ARBA00022618"/>
    </source>
</evidence>
<dbReference type="Pfam" id="PF01225">
    <property type="entry name" value="Mur_ligase"/>
    <property type="match status" value="1"/>
</dbReference>
<dbReference type="GO" id="GO:0047480">
    <property type="term" value="F:UDP-N-acetylmuramoyl-tripeptide-D-alanyl-D-alanine ligase activity"/>
    <property type="evidence" value="ECO:0007669"/>
    <property type="project" value="UniProtKB-UniRule"/>
</dbReference>
<dbReference type="SUPFAM" id="SSF63418">
    <property type="entry name" value="MurE/MurF N-terminal domain"/>
    <property type="match status" value="1"/>
</dbReference>
<dbReference type="GO" id="GO:0009252">
    <property type="term" value="P:peptidoglycan biosynthetic process"/>
    <property type="evidence" value="ECO:0007669"/>
    <property type="project" value="UniProtKB-UniRule"/>
</dbReference>
<evidence type="ECO:0000256" key="2">
    <source>
        <dbReference type="ARBA" id="ARBA00022598"/>
    </source>
</evidence>
<dbReference type="Pfam" id="PF08245">
    <property type="entry name" value="Mur_ligase_M"/>
    <property type="match status" value="1"/>
</dbReference>
<dbReference type="AlphaFoldDB" id="A0A0D0HQK2"/>
<organism evidence="15 16">
    <name type="scientific">Anoxybacillus ayderensis</name>
    <dbReference type="NCBI Taxonomy" id="265546"/>
    <lineage>
        <taxon>Bacteria</taxon>
        <taxon>Bacillati</taxon>
        <taxon>Bacillota</taxon>
        <taxon>Bacilli</taxon>
        <taxon>Bacillales</taxon>
        <taxon>Anoxybacillaceae</taxon>
        <taxon>Anoxybacillus</taxon>
    </lineage>
</organism>
<dbReference type="InterPro" id="IPR035911">
    <property type="entry name" value="MurE/MurF_N"/>
</dbReference>
<evidence type="ECO:0000313" key="16">
    <source>
        <dbReference type="Proteomes" id="UP000032047"/>
    </source>
</evidence>
<dbReference type="GO" id="GO:0005737">
    <property type="term" value="C:cytoplasm"/>
    <property type="evidence" value="ECO:0007669"/>
    <property type="project" value="UniProtKB-SubCell"/>
</dbReference>
<dbReference type="GO" id="GO:0005524">
    <property type="term" value="F:ATP binding"/>
    <property type="evidence" value="ECO:0007669"/>
    <property type="project" value="UniProtKB-UniRule"/>
</dbReference>
<dbReference type="Pfam" id="PF02875">
    <property type="entry name" value="Mur_ligase_C"/>
    <property type="match status" value="1"/>
</dbReference>
<dbReference type="EC" id="6.3.2.10" evidence="10 11"/>
<dbReference type="NCBIfam" id="TIGR01143">
    <property type="entry name" value="murF"/>
    <property type="match status" value="1"/>
</dbReference>
<dbReference type="InterPro" id="IPR036615">
    <property type="entry name" value="Mur_ligase_C_dom_sf"/>
</dbReference>
<dbReference type="GO" id="GO:0008766">
    <property type="term" value="F:UDP-N-acetylmuramoylalanyl-D-glutamyl-2,6-diaminopimelate-D-alanyl-D-alanine ligase activity"/>
    <property type="evidence" value="ECO:0007669"/>
    <property type="project" value="RHEA"/>
</dbReference>